<reference evidence="1" key="1">
    <citation type="submission" date="2020-05" db="EMBL/GenBank/DDBJ databases">
        <title>Complete genome sequence of Bradyrhizobium diazoefficiens XF2 isolated from soybean nodule.</title>
        <authorList>
            <person name="Noda R."/>
            <person name="Kakizaki K."/>
            <person name="Minamisawa K."/>
        </authorList>
    </citation>
    <scope>NUCLEOTIDE SEQUENCE</scope>
    <source>
        <strain evidence="1">XF2</strain>
    </source>
</reference>
<dbReference type="EMBL" id="AP023092">
    <property type="protein sequence ID" value="BCE31202.1"/>
    <property type="molecule type" value="Genomic_DNA"/>
</dbReference>
<gene>
    <name evidence="1" type="ORF">XF2B_49710</name>
</gene>
<organism evidence="1">
    <name type="scientific">Bradyrhizobium diazoefficiens</name>
    <dbReference type="NCBI Taxonomy" id="1355477"/>
    <lineage>
        <taxon>Bacteria</taxon>
        <taxon>Pseudomonadati</taxon>
        <taxon>Pseudomonadota</taxon>
        <taxon>Alphaproteobacteria</taxon>
        <taxon>Hyphomicrobiales</taxon>
        <taxon>Nitrobacteraceae</taxon>
        <taxon>Bradyrhizobium</taxon>
    </lineage>
</organism>
<sequence>MNAKNAGTRALADVRIDWLKDLRDTLSEYHSILMCENPDAKGEADVRTKERANAVDDRRLSYLGTKLDLLLNQKKKYQQALWRVSDDILKHENPTDEDYDQADKQLVAAAREVLDFHWRKIKAEILGEPPLKEPPVQDTRATL</sequence>
<dbReference type="AlphaFoldDB" id="A0A809XT34"/>
<name>A0A809XT34_9BRAD</name>
<proteinExistence type="predicted"/>
<protein>
    <submittedName>
        <fullName evidence="1">Uncharacterized protein</fullName>
    </submittedName>
</protein>
<accession>A0A809XT34</accession>
<evidence type="ECO:0000313" key="1">
    <source>
        <dbReference type="EMBL" id="BCE31202.1"/>
    </source>
</evidence>